<evidence type="ECO:0000256" key="7">
    <source>
        <dbReference type="RuleBase" id="RU363032"/>
    </source>
</evidence>
<keyword evidence="4 7" id="KW-0812">Transmembrane</keyword>
<feature type="domain" description="ABC transmembrane type-1" evidence="8">
    <location>
        <begin position="81"/>
        <end position="295"/>
    </location>
</feature>
<dbReference type="AlphaFoldDB" id="A0A9D1FL79"/>
<dbReference type="Proteomes" id="UP000824002">
    <property type="component" value="Unassembled WGS sequence"/>
</dbReference>
<comment type="caution">
    <text evidence="9">The sequence shown here is derived from an EMBL/GenBank/DDBJ whole genome shotgun (WGS) entry which is preliminary data.</text>
</comment>
<evidence type="ECO:0000259" key="8">
    <source>
        <dbReference type="PROSITE" id="PS50928"/>
    </source>
</evidence>
<accession>A0A9D1FL79</accession>
<dbReference type="InterPro" id="IPR050809">
    <property type="entry name" value="UgpAE/MalFG_permease"/>
</dbReference>
<evidence type="ECO:0000256" key="2">
    <source>
        <dbReference type="ARBA" id="ARBA00022448"/>
    </source>
</evidence>
<keyword evidence="3" id="KW-1003">Cell membrane</keyword>
<evidence type="ECO:0000256" key="5">
    <source>
        <dbReference type="ARBA" id="ARBA00022989"/>
    </source>
</evidence>
<dbReference type="EMBL" id="DVJP01000004">
    <property type="protein sequence ID" value="HIS75240.1"/>
    <property type="molecule type" value="Genomic_DNA"/>
</dbReference>
<dbReference type="Gene3D" id="1.10.3720.10">
    <property type="entry name" value="MetI-like"/>
    <property type="match status" value="1"/>
</dbReference>
<feature type="transmembrane region" description="Helical" evidence="7">
    <location>
        <begin position="20"/>
        <end position="42"/>
    </location>
</feature>
<comment type="subcellular location">
    <subcellularLocation>
        <location evidence="1 7">Cell membrane</location>
        <topology evidence="1 7">Multi-pass membrane protein</topology>
    </subcellularLocation>
</comment>
<feature type="transmembrane region" description="Helical" evidence="7">
    <location>
        <begin position="221"/>
        <end position="242"/>
    </location>
</feature>
<dbReference type="InterPro" id="IPR035906">
    <property type="entry name" value="MetI-like_sf"/>
</dbReference>
<dbReference type="CDD" id="cd06261">
    <property type="entry name" value="TM_PBP2"/>
    <property type="match status" value="1"/>
</dbReference>
<comment type="similarity">
    <text evidence="7">Belongs to the binding-protein-dependent transport system permease family.</text>
</comment>
<gene>
    <name evidence="9" type="ORF">IAB51_00360</name>
</gene>
<evidence type="ECO:0000256" key="3">
    <source>
        <dbReference type="ARBA" id="ARBA00022475"/>
    </source>
</evidence>
<proteinExistence type="inferred from homology"/>
<dbReference type="SUPFAM" id="SSF161098">
    <property type="entry name" value="MetI-like"/>
    <property type="match status" value="1"/>
</dbReference>
<evidence type="ECO:0000256" key="1">
    <source>
        <dbReference type="ARBA" id="ARBA00004651"/>
    </source>
</evidence>
<evidence type="ECO:0000256" key="4">
    <source>
        <dbReference type="ARBA" id="ARBA00022692"/>
    </source>
</evidence>
<protein>
    <submittedName>
        <fullName evidence="9">Sugar ABC transporter permease</fullName>
    </submittedName>
</protein>
<dbReference type="PROSITE" id="PS50928">
    <property type="entry name" value="ABC_TM1"/>
    <property type="match status" value="1"/>
</dbReference>
<feature type="transmembrane region" description="Helical" evidence="7">
    <location>
        <begin position="126"/>
        <end position="143"/>
    </location>
</feature>
<evidence type="ECO:0000313" key="10">
    <source>
        <dbReference type="Proteomes" id="UP000824002"/>
    </source>
</evidence>
<dbReference type="GO" id="GO:0055085">
    <property type="term" value="P:transmembrane transport"/>
    <property type="evidence" value="ECO:0007669"/>
    <property type="project" value="InterPro"/>
</dbReference>
<feature type="transmembrane region" description="Helical" evidence="7">
    <location>
        <begin position="88"/>
        <end position="106"/>
    </location>
</feature>
<sequence>MKNQSPARPRKKHYTINRTAPLHIMLIPAVVFTFLFAYLPLFGLVMAFQNFKPLLGFAESEWVGFDQFAYIFSVPSFWIALKNTFIIAFFKIVLNIIVPLIIALLLNELAGKYFKRFVQTTVFIPYFFSWAILGGMILEIFAYDGVINSVISALGGEPIAFLVSNTWFRPIVIASDVWKGVGYNTVLFLAAITNVDPTLYEAAMVDGAGHMKQLTKITIPGIASMIVLLTILGLGGILNAGFEQIFILYNPIVEKTVDIIDTFVYRLGIVSTQYSAAAAAGLFKSVVSMVFVGASYWIAYKTTDYRVF</sequence>
<reference evidence="9" key="1">
    <citation type="submission" date="2020-10" db="EMBL/GenBank/DDBJ databases">
        <authorList>
            <person name="Gilroy R."/>
        </authorList>
    </citation>
    <scope>NUCLEOTIDE SEQUENCE</scope>
    <source>
        <strain evidence="9">CHK199-13235</strain>
    </source>
</reference>
<keyword evidence="5 7" id="KW-1133">Transmembrane helix</keyword>
<reference evidence="9" key="2">
    <citation type="journal article" date="2021" name="PeerJ">
        <title>Extensive microbial diversity within the chicken gut microbiome revealed by metagenomics and culture.</title>
        <authorList>
            <person name="Gilroy R."/>
            <person name="Ravi A."/>
            <person name="Getino M."/>
            <person name="Pursley I."/>
            <person name="Horton D.L."/>
            <person name="Alikhan N.F."/>
            <person name="Baker D."/>
            <person name="Gharbi K."/>
            <person name="Hall N."/>
            <person name="Watson M."/>
            <person name="Adriaenssens E.M."/>
            <person name="Foster-Nyarko E."/>
            <person name="Jarju S."/>
            <person name="Secka A."/>
            <person name="Antonio M."/>
            <person name="Oren A."/>
            <person name="Chaudhuri R.R."/>
            <person name="La Ragione R."/>
            <person name="Hildebrand F."/>
            <person name="Pallen M.J."/>
        </authorList>
    </citation>
    <scope>NUCLEOTIDE SEQUENCE</scope>
    <source>
        <strain evidence="9">CHK199-13235</strain>
    </source>
</reference>
<dbReference type="GO" id="GO:0005886">
    <property type="term" value="C:plasma membrane"/>
    <property type="evidence" value="ECO:0007669"/>
    <property type="project" value="UniProtKB-SubCell"/>
</dbReference>
<keyword evidence="2 7" id="KW-0813">Transport</keyword>
<feature type="transmembrane region" description="Helical" evidence="7">
    <location>
        <begin position="274"/>
        <end position="299"/>
    </location>
</feature>
<dbReference type="PANTHER" id="PTHR43227:SF11">
    <property type="entry name" value="BLL4140 PROTEIN"/>
    <property type="match status" value="1"/>
</dbReference>
<organism evidence="9 10">
    <name type="scientific">Candidatus Merdivicinus excrementipullorum</name>
    <dbReference type="NCBI Taxonomy" id="2840867"/>
    <lineage>
        <taxon>Bacteria</taxon>
        <taxon>Bacillati</taxon>
        <taxon>Bacillota</taxon>
        <taxon>Clostridia</taxon>
        <taxon>Eubacteriales</taxon>
        <taxon>Oscillospiraceae</taxon>
        <taxon>Oscillospiraceae incertae sedis</taxon>
        <taxon>Candidatus Merdivicinus</taxon>
    </lineage>
</organism>
<name>A0A9D1FL79_9FIRM</name>
<evidence type="ECO:0000256" key="6">
    <source>
        <dbReference type="ARBA" id="ARBA00023136"/>
    </source>
</evidence>
<dbReference type="PANTHER" id="PTHR43227">
    <property type="entry name" value="BLL4140 PROTEIN"/>
    <property type="match status" value="1"/>
</dbReference>
<dbReference type="Pfam" id="PF00528">
    <property type="entry name" value="BPD_transp_1"/>
    <property type="match status" value="1"/>
</dbReference>
<keyword evidence="6 7" id="KW-0472">Membrane</keyword>
<evidence type="ECO:0000313" key="9">
    <source>
        <dbReference type="EMBL" id="HIS75240.1"/>
    </source>
</evidence>
<dbReference type="InterPro" id="IPR000515">
    <property type="entry name" value="MetI-like"/>
</dbReference>